<gene>
    <name evidence="2" type="ORF">BECKFM1743A_GA0114220_104723</name>
    <name evidence="3" type="ORF">BECKFM1743B_GA0114221_103753</name>
    <name evidence="1" type="ORF">BECKFM1743C_GA0114222_103793</name>
</gene>
<dbReference type="EMBL" id="CAADEZ010000472">
    <property type="protein sequence ID" value="VFJ68414.1"/>
    <property type="molecule type" value="Genomic_DNA"/>
</dbReference>
<evidence type="ECO:0000313" key="2">
    <source>
        <dbReference type="EMBL" id="VFJ68414.1"/>
    </source>
</evidence>
<name>A0A450TL09_9GAMM</name>
<dbReference type="GO" id="GO:0003729">
    <property type="term" value="F:mRNA binding"/>
    <property type="evidence" value="ECO:0007669"/>
    <property type="project" value="InterPro"/>
</dbReference>
<dbReference type="InterPro" id="IPR012933">
    <property type="entry name" value="HicA_mRNA_interferase"/>
</dbReference>
<dbReference type="Pfam" id="PF07927">
    <property type="entry name" value="HicA_toxin"/>
    <property type="match status" value="1"/>
</dbReference>
<sequence length="101" mass="11684">MKPFVSVFLLYITHHYMNHKHRKTLETIFTDPINGAIEWRRIEALFLALGAKRAERTLGSAVSFVLNDVRADFHRPHPGKAALRYRVKDARNFLEQAGIKP</sequence>
<evidence type="ECO:0000313" key="1">
    <source>
        <dbReference type="EMBL" id="VFJ64866.1"/>
    </source>
</evidence>
<organism evidence="2">
    <name type="scientific">Candidatus Kentrum sp. FM</name>
    <dbReference type="NCBI Taxonomy" id="2126340"/>
    <lineage>
        <taxon>Bacteria</taxon>
        <taxon>Pseudomonadati</taxon>
        <taxon>Pseudomonadota</taxon>
        <taxon>Gammaproteobacteria</taxon>
        <taxon>Candidatus Kentrum</taxon>
    </lineage>
</organism>
<dbReference type="EMBL" id="CAADFA010000379">
    <property type="protein sequence ID" value="VFJ64866.1"/>
    <property type="molecule type" value="Genomic_DNA"/>
</dbReference>
<dbReference type="AlphaFoldDB" id="A0A450TL09"/>
<protein>
    <submittedName>
        <fullName evidence="2">HicA toxin of toxin-antitoxin</fullName>
    </submittedName>
</protein>
<evidence type="ECO:0000313" key="3">
    <source>
        <dbReference type="EMBL" id="VFK15517.1"/>
    </source>
</evidence>
<dbReference type="EMBL" id="CAADFL010000375">
    <property type="protein sequence ID" value="VFK15517.1"/>
    <property type="molecule type" value="Genomic_DNA"/>
</dbReference>
<accession>A0A450TL09</accession>
<proteinExistence type="predicted"/>
<reference evidence="2" key="1">
    <citation type="submission" date="2019-02" db="EMBL/GenBank/DDBJ databases">
        <authorList>
            <person name="Gruber-Vodicka R. H."/>
            <person name="Seah K. B. B."/>
        </authorList>
    </citation>
    <scope>NUCLEOTIDE SEQUENCE</scope>
    <source>
        <strain evidence="2">BECK_BZ163</strain>
        <strain evidence="3">BECK_BZ164</strain>
        <strain evidence="1">BECK_BZ165</strain>
    </source>
</reference>